<dbReference type="Gene3D" id="2.60.40.1800">
    <property type="match status" value="1"/>
</dbReference>
<dbReference type="Proteomes" id="UP001291309">
    <property type="component" value="Unassembled WGS sequence"/>
</dbReference>
<proteinExistence type="predicted"/>
<evidence type="ECO:0000313" key="3">
    <source>
        <dbReference type="EMBL" id="MDY7233344.1"/>
    </source>
</evidence>
<name>A0ABU5HIS3_9BACT</name>
<feature type="compositionally biased region" description="Polar residues" evidence="1">
    <location>
        <begin position="58"/>
        <end position="70"/>
    </location>
</feature>
<dbReference type="PANTHER" id="PTHR34677:SF3">
    <property type="entry name" value="BACTERIAL IG-LIKE DOMAIN-CONTAINING PROTEIN"/>
    <property type="match status" value="1"/>
</dbReference>
<feature type="region of interest" description="Disordered" evidence="1">
    <location>
        <begin position="43"/>
        <end position="70"/>
    </location>
</feature>
<dbReference type="InterPro" id="IPR044016">
    <property type="entry name" value="Big_13"/>
</dbReference>
<sequence length="1659" mass="177361">MSYECQLDDETAFTACPAPPVFNELGEGPHVLKVRAKDRADNMDASPAEHSWTVDTLPPSTTIEDGPDTYSSSATATFEFDSDEAPNVSYECQLDDETAFTACPTPPVFNGLSEGLHMLKVRAKDLADNVDASPAEYPWTVDALPPTTTIDDGPEMYSPSATATFEFSSDEAPNVSYECQLDDETAFTACPTPPVFNALDEGPHVLKVRAKDPEGNEDGTPAEHHWTVDTVLPDTSIAGPPSYDSSTSPMFVFMSNETPNVSYECQLDDETAFTECPTPPVFSGLGEGPHVLKVRAKDRADNVDASPAEHPWTVDTVAPTTSVTGPVGHVSSTSASFEFDSNEAPNVSYECQLDDEAAFTECPTPPVFSGLDEGAHVLKVRAKDRANNVDASPAEHPWTVDTVAPTTTVTGPVEHVSSTSATFVFSSNEAPNVSYECQLDDETAFTECPTPPVFSGLDEGAHVLKVRAKDLANNVDASPAEHSWTVDTVAPTTTVTGPVGHVSSTSATFEFGSDEAPNVSYECQLDDETAFTACPTPPVFNGLSNGPHVLKVRAKDLADNVDASPDDHSWTVDTLPPSTTIDDGPEMYSPSATATFEFSSDEAPNVSYECQLDDETAFTACPTPPVFNGLSNGPHVLKVRAKDRAGNVDASPDDHSWTVDMVAPTTAIDDGPEMYSPSATATFEFSSEEAEVTYECRLNSTAEQDFAPCPTPYTLTVPADGAYLLEVRAKDRADNVDASPARHSWSVDTMKPETTITPGTPEWTNSPSITFSFSSNETGVTYECRLNSTVEQGFAVCSTPYTVTVTTDGAYILDVRARDQAGNADASPADRRWNLDRVSPVTTITGGPEEPTNSTSAAFSFTSNEVGSTFKCRRSGETDFQPCTSPVTYQDLPDGPHWFQVFAIDRANNADGTVERRDWSVDTAAPETQIDSTPPADTNSTTATFRFSVAGNTAEQVTYECRLGDGAWDAVCVSPKSYSGLGQGRHTFQVRARDAVGNVDTDGAGYSWNVDLEAPAPPSIEEPLEGSYTNLSIISVTGRAEALSSVSVFVNGVYQGLASVSGAGTWERSVNIGVFEDGQLTLHAEAKDAADNVSGGSVLRKFFMDRRLPLVNIVTMPPQLGKDRDVLFRFDSDEETQRYECSNDGSRFSECPNPYEMLGLADRSYNLYVRAVDLAGNASNPAKRYTWIIDTRAPAVQVVSPHAGALVNVSKPRVSGTGEAFATVNVYIRSEEGEQFVGSTSVEPGENASAPGAWELESSVPFPNGTHYLSVEALDAAGNLSPRTEDISFTIDTEPPETQILEGPDVSHGSRTVDFVVKSPSGARAFECSLDETLYVDCQAMMECAEEDPSDCTGAVRLNLKTAGTKRVEGWHDLLIRARDQAGNVDPTPEPYRWEVVITPPPAPIITSPQEGAVVVGLLTIRGTAAKEGQVRFFLGERIDSSLLGSAPIISEQWELTKELAAGTYTILVDATDKADNTGDPSQVTFSVVPAKPQASAVGGGLGCAASDAQPWVALVGLLAGAGWNARRRKMHSACAGHRGGRHTGENTPAMLRANRGLRRLPQKLVLLAPLDSHLRPVVGEEGAEDGTDAAHDVDDGGDGCSARVAEHEGRGDGADGPHVVEDLMHLDGNGLAHAQPVVGQQRHSRDREAQSDPRGACW</sequence>
<reference evidence="3 4" key="1">
    <citation type="submission" date="2023-12" db="EMBL/GenBank/DDBJ databases">
        <title>the genome sequence of Hyalangium sp. s54d21.</title>
        <authorList>
            <person name="Zhang X."/>
        </authorList>
    </citation>
    <scope>NUCLEOTIDE SEQUENCE [LARGE SCALE GENOMIC DNA]</scope>
    <source>
        <strain evidence="4">s54d21</strain>
    </source>
</reference>
<feature type="compositionally biased region" description="Basic and acidic residues" evidence="1">
    <location>
        <begin position="1605"/>
        <end position="1622"/>
    </location>
</feature>
<evidence type="ECO:0000256" key="1">
    <source>
        <dbReference type="SAM" id="MobiDB-lite"/>
    </source>
</evidence>
<feature type="region of interest" description="Disordered" evidence="1">
    <location>
        <begin position="1636"/>
        <end position="1659"/>
    </location>
</feature>
<dbReference type="RefSeq" id="WP_321552054.1">
    <property type="nucleotide sequence ID" value="NZ_JAXIVS010000036.1"/>
</dbReference>
<feature type="region of interest" description="Disordered" evidence="1">
    <location>
        <begin position="563"/>
        <end position="586"/>
    </location>
</feature>
<dbReference type="EMBL" id="JAXIVS010000036">
    <property type="protein sequence ID" value="MDY7233344.1"/>
    <property type="molecule type" value="Genomic_DNA"/>
</dbReference>
<dbReference type="InterPro" id="IPR013783">
    <property type="entry name" value="Ig-like_fold"/>
</dbReference>
<evidence type="ECO:0000313" key="4">
    <source>
        <dbReference type="Proteomes" id="UP001291309"/>
    </source>
</evidence>
<gene>
    <name evidence="3" type="ORF">SYV04_43555</name>
</gene>
<accession>A0ABU5HIS3</accession>
<organism evidence="3 4">
    <name type="scientific">Hyalangium rubrum</name>
    <dbReference type="NCBI Taxonomy" id="3103134"/>
    <lineage>
        <taxon>Bacteria</taxon>
        <taxon>Pseudomonadati</taxon>
        <taxon>Myxococcota</taxon>
        <taxon>Myxococcia</taxon>
        <taxon>Myxococcales</taxon>
        <taxon>Cystobacterineae</taxon>
        <taxon>Archangiaceae</taxon>
        <taxon>Hyalangium</taxon>
    </lineage>
</organism>
<dbReference type="Pfam" id="PF19077">
    <property type="entry name" value="Big_13"/>
    <property type="match status" value="1"/>
</dbReference>
<comment type="caution">
    <text evidence="3">The sequence shown here is derived from an EMBL/GenBank/DDBJ whole genome shotgun (WGS) entry which is preliminary data.</text>
</comment>
<evidence type="ECO:0000259" key="2">
    <source>
        <dbReference type="Pfam" id="PF19077"/>
    </source>
</evidence>
<dbReference type="Gene3D" id="2.60.40.10">
    <property type="entry name" value="Immunoglobulins"/>
    <property type="match status" value="2"/>
</dbReference>
<protein>
    <submittedName>
        <fullName evidence="3">Ig-like domain-containing protein</fullName>
    </submittedName>
</protein>
<feature type="domain" description="Bacterial Ig-like" evidence="2">
    <location>
        <begin position="1206"/>
        <end position="1293"/>
    </location>
</feature>
<keyword evidence="4" id="KW-1185">Reference proteome</keyword>
<feature type="region of interest" description="Disordered" evidence="1">
    <location>
        <begin position="1583"/>
        <end position="1622"/>
    </location>
</feature>
<dbReference type="PANTHER" id="PTHR34677">
    <property type="match status" value="1"/>
</dbReference>